<sequence>MIYFIDVYNSYTKIRRVMDDLINGKYHNYRNKFRNIYENLLTYNDEFFIE</sequence>
<gene>
    <name evidence="1" type="ORF">CLP_4445</name>
</gene>
<name>C4IMB1_CLOBU</name>
<dbReference type="AlphaFoldDB" id="C4IMB1"/>
<evidence type="ECO:0000313" key="1">
    <source>
        <dbReference type="EMBL" id="EEP52606.1"/>
    </source>
</evidence>
<organism evidence="1 2">
    <name type="scientific">Clostridium butyricum E4 str. BoNT E BL5262</name>
    <dbReference type="NCBI Taxonomy" id="632245"/>
    <lineage>
        <taxon>Bacteria</taxon>
        <taxon>Bacillati</taxon>
        <taxon>Bacillota</taxon>
        <taxon>Clostridia</taxon>
        <taxon>Eubacteriales</taxon>
        <taxon>Clostridiaceae</taxon>
        <taxon>Clostridium</taxon>
    </lineage>
</organism>
<reference evidence="1 2" key="1">
    <citation type="submission" date="2009-08" db="EMBL/GenBank/DDBJ databases">
        <authorList>
            <person name="Shrivastava S."/>
            <person name="Brinkac L.B."/>
            <person name="Brown J.L."/>
            <person name="Bruce D.B."/>
            <person name="Detter C."/>
            <person name="Green L.D."/>
            <person name="Munk C.A."/>
            <person name="Rogers Y.C."/>
            <person name="Tapia R."/>
            <person name="Sims D.R."/>
            <person name="Smith L.A."/>
            <person name="Smith T.J."/>
            <person name="Sutton G."/>
            <person name="Brettin T."/>
        </authorList>
    </citation>
    <scope>NUCLEOTIDE SEQUENCE [LARGE SCALE GENOMIC DNA]</scope>
    <source>
        <strain evidence="2">E4 str. BoNT E BL5262</strain>
    </source>
</reference>
<protein>
    <submittedName>
        <fullName evidence="1">Glycogen/starch/alpha-glucan phosphorylase</fullName>
    </submittedName>
</protein>
<dbReference type="Proteomes" id="UP000003081">
    <property type="component" value="Unassembled WGS sequence"/>
</dbReference>
<comment type="caution">
    <text evidence="1">The sequence shown here is derived from an EMBL/GenBank/DDBJ whole genome shotgun (WGS) entry which is preliminary data.</text>
</comment>
<keyword evidence="2" id="KW-1185">Reference proteome</keyword>
<evidence type="ECO:0000313" key="2">
    <source>
        <dbReference type="Proteomes" id="UP000003081"/>
    </source>
</evidence>
<proteinExistence type="predicted"/>
<dbReference type="HOGENOM" id="CLU_3116272_0_0_9"/>
<dbReference type="EMBL" id="ACOM01000008">
    <property type="protein sequence ID" value="EEP52606.1"/>
    <property type="molecule type" value="Genomic_DNA"/>
</dbReference>
<accession>C4IMB1</accession>